<dbReference type="Proteomes" id="UP001642409">
    <property type="component" value="Unassembled WGS sequence"/>
</dbReference>
<comment type="caution">
    <text evidence="1">The sequence shown here is derived from an EMBL/GenBank/DDBJ whole genome shotgun (WGS) entry which is preliminary data.</text>
</comment>
<evidence type="ECO:0000313" key="1">
    <source>
        <dbReference type="EMBL" id="CAI9970409.1"/>
    </source>
</evidence>
<accession>A0AA86R2B8</accession>
<dbReference type="AlphaFoldDB" id="A0AA86R2B8"/>
<reference evidence="2 3" key="2">
    <citation type="submission" date="2024-07" db="EMBL/GenBank/DDBJ databases">
        <authorList>
            <person name="Akdeniz Z."/>
        </authorList>
    </citation>
    <scope>NUCLEOTIDE SEQUENCE [LARGE SCALE GENOMIC DNA]</scope>
</reference>
<evidence type="ECO:0000313" key="2">
    <source>
        <dbReference type="EMBL" id="CAL6117100.1"/>
    </source>
</evidence>
<gene>
    <name evidence="1" type="ORF">HINF_LOCUS58054</name>
    <name evidence="2" type="ORF">HINF_LOCUS79312</name>
</gene>
<dbReference type="EMBL" id="CATOUU010001073">
    <property type="protein sequence ID" value="CAI9970409.1"/>
    <property type="molecule type" value="Genomic_DNA"/>
</dbReference>
<proteinExistence type="predicted"/>
<protein>
    <submittedName>
        <fullName evidence="2">Hypothetical_protein</fullName>
    </submittedName>
</protein>
<dbReference type="EMBL" id="CAXDID020001176">
    <property type="protein sequence ID" value="CAL6117100.1"/>
    <property type="molecule type" value="Genomic_DNA"/>
</dbReference>
<evidence type="ECO:0000313" key="3">
    <source>
        <dbReference type="Proteomes" id="UP001642409"/>
    </source>
</evidence>
<sequence length="190" mass="21763">MSYNCVTICIPTVLSIVLQAKTNLLHTIQKQQQSKKIAQVIQYYIKIIHINNIQLLSFQELAGRQYHFGYFMFCAVVSGEINTSPLPCTRKHTLLKTTLVDGMLLQQLNCMQFEPSLSNALFVPVSERLALLSMQSHFTDTIHLISVQISTIFGGKSIDCSFYNILQIRSNFLHFRSNGRFKRVLLNLYL</sequence>
<keyword evidence="3" id="KW-1185">Reference proteome</keyword>
<reference evidence="1" key="1">
    <citation type="submission" date="2023-06" db="EMBL/GenBank/DDBJ databases">
        <authorList>
            <person name="Kurt Z."/>
        </authorList>
    </citation>
    <scope>NUCLEOTIDE SEQUENCE</scope>
</reference>
<organism evidence="1">
    <name type="scientific">Hexamita inflata</name>
    <dbReference type="NCBI Taxonomy" id="28002"/>
    <lineage>
        <taxon>Eukaryota</taxon>
        <taxon>Metamonada</taxon>
        <taxon>Diplomonadida</taxon>
        <taxon>Hexamitidae</taxon>
        <taxon>Hexamitinae</taxon>
        <taxon>Hexamita</taxon>
    </lineage>
</organism>
<name>A0AA86R2B8_9EUKA</name>